<dbReference type="Pfam" id="PF10400">
    <property type="entry name" value="Vir_act_alpha_C"/>
    <property type="match status" value="1"/>
</dbReference>
<dbReference type="PANTHER" id="PTHR43252:SF6">
    <property type="entry name" value="NEGATIVE TRANSCRIPTION REGULATOR PADR"/>
    <property type="match status" value="1"/>
</dbReference>
<reference evidence="5" key="1">
    <citation type="submission" date="2019-11" db="EMBL/GenBank/DDBJ databases">
        <authorList>
            <person name="Feng L."/>
        </authorList>
    </citation>
    <scope>NUCLEOTIDE SEQUENCE</scope>
    <source>
        <strain evidence="5">ChathewayiLFYP18</strain>
    </source>
</reference>
<dbReference type="InterPro" id="IPR036390">
    <property type="entry name" value="WH_DNA-bd_sf"/>
</dbReference>
<accession>A0A6N3F9L0</accession>
<dbReference type="InterPro" id="IPR005149">
    <property type="entry name" value="Tscrpt_reg_PadR_N"/>
</dbReference>
<name>A0A6N3F9L0_9FIRM</name>
<feature type="region of interest" description="Disordered" evidence="2">
    <location>
        <begin position="177"/>
        <end position="232"/>
    </location>
</feature>
<keyword evidence="1" id="KW-0175">Coiled coil</keyword>
<dbReference type="SUPFAM" id="SSF46785">
    <property type="entry name" value="Winged helix' DNA-binding domain"/>
    <property type="match status" value="1"/>
</dbReference>
<proteinExistence type="predicted"/>
<evidence type="ECO:0000313" key="5">
    <source>
        <dbReference type="EMBL" id="VYU48616.1"/>
    </source>
</evidence>
<dbReference type="RefSeq" id="WP_156833149.1">
    <property type="nucleotide sequence ID" value="NZ_CACRUH010000058.1"/>
</dbReference>
<feature type="coiled-coil region" evidence="1">
    <location>
        <begin position="117"/>
        <end position="144"/>
    </location>
</feature>
<evidence type="ECO:0000259" key="3">
    <source>
        <dbReference type="Pfam" id="PF03551"/>
    </source>
</evidence>
<organism evidence="5">
    <name type="scientific">Hungatella hathewayi</name>
    <dbReference type="NCBI Taxonomy" id="154046"/>
    <lineage>
        <taxon>Bacteria</taxon>
        <taxon>Bacillati</taxon>
        <taxon>Bacillota</taxon>
        <taxon>Clostridia</taxon>
        <taxon>Lachnospirales</taxon>
        <taxon>Lachnospiraceae</taxon>
        <taxon>Hungatella</taxon>
    </lineage>
</organism>
<sequence>MLEYIILGFLMGCAASGYDLKQYMAESTSYFFDASYGSIYPALKRLEEKKLILSEEKVTGGKFKKLYSITEEGRGVFLTWLKQPVRFAKTRLDYLVPFFFYEYLEPITAKQNLELFMETASVGLEELKAQKEELNIRNLAAGHTFHGSVLVYGIRYYEMLIEWCSQLAARTDERISAGSGKIGRKENTAAAENSTTTEISTATDISTTTEISTTTANTQKGGPLSENNHPRL</sequence>
<dbReference type="InterPro" id="IPR018309">
    <property type="entry name" value="Tscrpt_reg_PadR_C"/>
</dbReference>
<evidence type="ECO:0000256" key="2">
    <source>
        <dbReference type="SAM" id="MobiDB-lite"/>
    </source>
</evidence>
<dbReference type="AlphaFoldDB" id="A0A6N3F9L0"/>
<dbReference type="EMBL" id="CACRUH010000058">
    <property type="protein sequence ID" value="VYU48616.1"/>
    <property type="molecule type" value="Genomic_DNA"/>
</dbReference>
<evidence type="ECO:0000256" key="1">
    <source>
        <dbReference type="SAM" id="Coils"/>
    </source>
</evidence>
<evidence type="ECO:0000259" key="4">
    <source>
        <dbReference type="Pfam" id="PF10400"/>
    </source>
</evidence>
<feature type="domain" description="Transcription regulator PadR C-terminal" evidence="4">
    <location>
        <begin position="93"/>
        <end position="169"/>
    </location>
</feature>
<protein>
    <submittedName>
        <fullName evidence="5">Lineage-specific thermal regulator protein</fullName>
    </submittedName>
</protein>
<dbReference type="PANTHER" id="PTHR43252">
    <property type="entry name" value="TRANSCRIPTIONAL REGULATOR YQJI"/>
    <property type="match status" value="1"/>
</dbReference>
<feature type="domain" description="Transcription regulator PadR N-terminal" evidence="3">
    <location>
        <begin position="15"/>
        <end position="75"/>
    </location>
</feature>
<dbReference type="Gene3D" id="1.10.10.10">
    <property type="entry name" value="Winged helix-like DNA-binding domain superfamily/Winged helix DNA-binding domain"/>
    <property type="match status" value="1"/>
</dbReference>
<gene>
    <name evidence="5" type="ORF">CHLFYP18_01167</name>
</gene>
<feature type="compositionally biased region" description="Low complexity" evidence="2">
    <location>
        <begin position="188"/>
        <end position="218"/>
    </location>
</feature>
<dbReference type="Pfam" id="PF03551">
    <property type="entry name" value="PadR"/>
    <property type="match status" value="1"/>
</dbReference>
<dbReference type="InterPro" id="IPR036388">
    <property type="entry name" value="WH-like_DNA-bd_sf"/>
</dbReference>